<name>A0A0F6W413_9BACT</name>
<gene>
    <name evidence="2" type="ORF">DB32_004004</name>
</gene>
<proteinExistence type="predicted"/>
<reference evidence="2 3" key="1">
    <citation type="submission" date="2015-03" db="EMBL/GenBank/DDBJ databases">
        <title>Genome assembly of Sandaracinus amylolyticus DSM 53668.</title>
        <authorList>
            <person name="Sharma G."/>
            <person name="Subramanian S."/>
        </authorList>
    </citation>
    <scope>NUCLEOTIDE SEQUENCE [LARGE SCALE GENOMIC DNA]</scope>
    <source>
        <strain evidence="2 3">DSM 53668</strain>
    </source>
</reference>
<dbReference type="PROSITE" id="PS51257">
    <property type="entry name" value="PROKAR_LIPOPROTEIN"/>
    <property type="match status" value="1"/>
</dbReference>
<dbReference type="EMBL" id="CP011125">
    <property type="protein sequence ID" value="AKF06855.1"/>
    <property type="molecule type" value="Genomic_DNA"/>
</dbReference>
<dbReference type="KEGG" id="samy:DB32_004004"/>
<evidence type="ECO:0000313" key="3">
    <source>
        <dbReference type="Proteomes" id="UP000034883"/>
    </source>
</evidence>
<feature type="transmembrane region" description="Helical" evidence="1">
    <location>
        <begin position="20"/>
        <end position="38"/>
    </location>
</feature>
<sequence length="46" mass="5198">MRSRLGVVKQSPADLRFDPFALAFSVVFFACAGLAYVYRAEIAAWW</sequence>
<evidence type="ECO:0000256" key="1">
    <source>
        <dbReference type="SAM" id="Phobius"/>
    </source>
</evidence>
<accession>A0A0F6W413</accession>
<keyword evidence="1" id="KW-0472">Membrane</keyword>
<protein>
    <submittedName>
        <fullName evidence="2">Uncharacterized protein</fullName>
    </submittedName>
</protein>
<keyword evidence="1" id="KW-0812">Transmembrane</keyword>
<keyword evidence="3" id="KW-1185">Reference proteome</keyword>
<organism evidence="2 3">
    <name type="scientific">Sandaracinus amylolyticus</name>
    <dbReference type="NCBI Taxonomy" id="927083"/>
    <lineage>
        <taxon>Bacteria</taxon>
        <taxon>Pseudomonadati</taxon>
        <taxon>Myxococcota</taxon>
        <taxon>Polyangia</taxon>
        <taxon>Polyangiales</taxon>
        <taxon>Sandaracinaceae</taxon>
        <taxon>Sandaracinus</taxon>
    </lineage>
</organism>
<dbReference type="AlphaFoldDB" id="A0A0F6W413"/>
<dbReference type="Proteomes" id="UP000034883">
    <property type="component" value="Chromosome"/>
</dbReference>
<evidence type="ECO:0000313" key="2">
    <source>
        <dbReference type="EMBL" id="AKF06855.1"/>
    </source>
</evidence>
<keyword evidence="1" id="KW-1133">Transmembrane helix</keyword>